<sequence>MFPHHAETVQNVTDHFSSDPHVLALLLSGSIAHGFETADSDVDVLIVLTEDEFAKRTQTGQLTFVSTELSTYPGGYIDAKYLSLSFIRQVAEKGSEPARFAFDGVRILFSRIEGLEEVIQRTVAYPVAGKSERIMRFRAQLEAWRWFCGEGRKKGNEYLLGLAVRKLVLFGGRLILAHNEMLYPFHKWFLRVLEGAPEKPDGIMVCIDKLLVDPSEQNVEEFYEMVKNFQTWEENPNRWGAQFMLDNELTWMTGYPAVDDL</sequence>
<dbReference type="OrthoDB" id="4563317at2759"/>
<dbReference type="GO" id="GO:0016779">
    <property type="term" value="F:nucleotidyltransferase activity"/>
    <property type="evidence" value="ECO:0007669"/>
    <property type="project" value="InterPro"/>
</dbReference>
<dbReference type="Proteomes" id="UP000078237">
    <property type="component" value="Unassembled WGS sequence"/>
</dbReference>
<organism evidence="2 3">
    <name type="scientific">Madurella mycetomatis</name>
    <dbReference type="NCBI Taxonomy" id="100816"/>
    <lineage>
        <taxon>Eukaryota</taxon>
        <taxon>Fungi</taxon>
        <taxon>Dikarya</taxon>
        <taxon>Ascomycota</taxon>
        <taxon>Pezizomycotina</taxon>
        <taxon>Sordariomycetes</taxon>
        <taxon>Sordariomycetidae</taxon>
        <taxon>Sordariales</taxon>
        <taxon>Sordariales incertae sedis</taxon>
        <taxon>Madurella</taxon>
    </lineage>
</organism>
<dbReference type="AlphaFoldDB" id="A0A175W4U3"/>
<accession>A0A175W4U3</accession>
<comment type="caution">
    <text evidence="2">The sequence shown here is derived from an EMBL/GenBank/DDBJ whole genome shotgun (WGS) entry which is preliminary data.</text>
</comment>
<evidence type="ECO:0000313" key="3">
    <source>
        <dbReference type="Proteomes" id="UP000078237"/>
    </source>
</evidence>
<proteinExistence type="predicted"/>
<evidence type="ECO:0000313" key="2">
    <source>
        <dbReference type="EMBL" id="KXX78575.1"/>
    </source>
</evidence>
<dbReference type="EMBL" id="LCTW02000115">
    <property type="protein sequence ID" value="KXX78575.1"/>
    <property type="molecule type" value="Genomic_DNA"/>
</dbReference>
<dbReference type="InterPro" id="IPR043519">
    <property type="entry name" value="NT_sf"/>
</dbReference>
<dbReference type="InterPro" id="IPR002934">
    <property type="entry name" value="Polymerase_NTP_transf_dom"/>
</dbReference>
<reference evidence="2 3" key="1">
    <citation type="journal article" date="2016" name="Genome Announc.">
        <title>Genome Sequence of Madurella mycetomatis mm55, Isolated from a Human Mycetoma Case in Sudan.</title>
        <authorList>
            <person name="Smit S."/>
            <person name="Derks M.F."/>
            <person name="Bervoets S."/>
            <person name="Fahal A."/>
            <person name="van Leeuwen W."/>
            <person name="van Belkum A."/>
            <person name="van de Sande W.W."/>
        </authorList>
    </citation>
    <scope>NUCLEOTIDE SEQUENCE [LARGE SCALE GENOMIC DNA]</scope>
    <source>
        <strain evidence="3">mm55</strain>
    </source>
</reference>
<name>A0A175W4U3_9PEZI</name>
<dbReference type="Gene3D" id="3.30.460.10">
    <property type="entry name" value="Beta Polymerase, domain 2"/>
    <property type="match status" value="1"/>
</dbReference>
<feature type="domain" description="Polymerase nucleotidyl transferase" evidence="1">
    <location>
        <begin position="22"/>
        <end position="53"/>
    </location>
</feature>
<keyword evidence="3" id="KW-1185">Reference proteome</keyword>
<dbReference type="CDD" id="cd05403">
    <property type="entry name" value="NT_KNTase_like"/>
    <property type="match status" value="1"/>
</dbReference>
<evidence type="ECO:0000259" key="1">
    <source>
        <dbReference type="Pfam" id="PF01909"/>
    </source>
</evidence>
<dbReference type="SUPFAM" id="SSF81301">
    <property type="entry name" value="Nucleotidyltransferase"/>
    <property type="match status" value="1"/>
</dbReference>
<dbReference type="Pfam" id="PF01909">
    <property type="entry name" value="NTP_transf_2"/>
    <property type="match status" value="1"/>
</dbReference>
<protein>
    <recommendedName>
        <fullName evidence="1">Polymerase nucleotidyl transferase domain-containing protein</fullName>
    </recommendedName>
</protein>
<dbReference type="VEuPathDB" id="FungiDB:MMYC01_204505"/>
<gene>
    <name evidence="2" type="ORF">MMYC01_204505</name>
</gene>